<name>B0CJL9_BRUSI</name>
<accession>B0CJL9</accession>
<dbReference type="AlphaFoldDB" id="B0CJL9"/>
<dbReference type="EMBL" id="CP000911">
    <property type="protein sequence ID" value="ABY38971.1"/>
    <property type="molecule type" value="Genomic_DNA"/>
</dbReference>
<sequence length="336" mass="37946">MNTSRTLPCRTLLKALSAKPAPFPKHIDKFGNPRWLGWRGFHHAGSQMKDEAGRLTMELDADDLRSLQAIIAESRGGRISSALFDGSRVWIKRYDAQSRPFAKRLHSFISPFLPYPFLRSPKETNPAGMAEREKRKAQAFLAAGFEVPRIVYGEGPVLVLSDVAPIIQDRLKCLRKENAQEHDELLIHCAHALGKAHAKGLCHGRPHPRDFFQKNGVAGFLDFEEEPEAVMPLAVAQARDVWLLFFQITAQARFSKTPHRALAAYRAAAPTDVVPELHRIVGFFDLPSRRSGCFVMSFWVAMDGGFCRRWNFSMQTLMRPANQAKESDNTKRRDVP</sequence>
<evidence type="ECO:0000313" key="2">
    <source>
        <dbReference type="Proteomes" id="UP000008545"/>
    </source>
</evidence>
<reference evidence="1 2" key="1">
    <citation type="submission" date="2007-12" db="EMBL/GenBank/DDBJ databases">
        <title>Brucella suis ATCC 23445 whole genome shotgun sequencing project.</title>
        <authorList>
            <person name="Setubal J.C."/>
            <person name="Bowns C."/>
            <person name="Boyle S."/>
            <person name="Crasta O.R."/>
            <person name="Czar M.J."/>
            <person name="Dharmanolla C."/>
            <person name="Gillespie J.J."/>
            <person name="Kenyon R.W."/>
            <person name="Lu J."/>
            <person name="Mane S."/>
            <person name="Mohapatra S."/>
            <person name="Nagrani S."/>
            <person name="Purkayastha A."/>
            <person name="Rajasimha H.K."/>
            <person name="Shallom J.M."/>
            <person name="Shallom S."/>
            <person name="Shukla M."/>
            <person name="Snyder E.E."/>
            <person name="Sobral B.W."/>
            <person name="Wattam A.R."/>
            <person name="Will R."/>
            <person name="Williams K."/>
            <person name="Yoo H."/>
            <person name="Bruce D."/>
            <person name="Detter C."/>
            <person name="Munk C."/>
            <person name="Brettin T.S."/>
        </authorList>
    </citation>
    <scope>NUCLEOTIDE SEQUENCE [LARGE SCALE GENOMIC DNA]</scope>
    <source>
        <strain evidence="2">ATCC 23445 / NCTC 10510</strain>
    </source>
</reference>
<organism evidence="1 2">
    <name type="scientific">Brucella suis (strain ATCC 23445 / NCTC 10510)</name>
    <dbReference type="NCBI Taxonomy" id="470137"/>
    <lineage>
        <taxon>Bacteria</taxon>
        <taxon>Pseudomonadati</taxon>
        <taxon>Pseudomonadota</taxon>
        <taxon>Alphaproteobacteria</taxon>
        <taxon>Hyphomicrobiales</taxon>
        <taxon>Brucellaceae</taxon>
        <taxon>Brucella/Ochrobactrum group</taxon>
        <taxon>Brucella</taxon>
    </lineage>
</organism>
<dbReference type="SUPFAM" id="SSF56112">
    <property type="entry name" value="Protein kinase-like (PK-like)"/>
    <property type="match status" value="1"/>
</dbReference>
<dbReference type="InterPro" id="IPR011009">
    <property type="entry name" value="Kinase-like_dom_sf"/>
</dbReference>
<evidence type="ECO:0000313" key="1">
    <source>
        <dbReference type="EMBL" id="ABY38971.1"/>
    </source>
</evidence>
<dbReference type="KEGG" id="bmt:BSUIS_A1961"/>
<evidence type="ECO:0008006" key="3">
    <source>
        <dbReference type="Google" id="ProtNLM"/>
    </source>
</evidence>
<dbReference type="Proteomes" id="UP000008545">
    <property type="component" value="Chromosome I"/>
</dbReference>
<protein>
    <recommendedName>
        <fullName evidence="3">Serine/threonine protein phosphatase</fullName>
    </recommendedName>
</protein>
<gene>
    <name evidence="1" type="ordered locus">BSUIS_A1961</name>
</gene>
<proteinExistence type="predicted"/>
<dbReference type="HOGENOM" id="CLU_071243_0_0_5"/>